<dbReference type="AlphaFoldDB" id="A0A1M7CEB5"/>
<evidence type="ECO:0000256" key="2">
    <source>
        <dbReference type="ARBA" id="ARBA00022737"/>
    </source>
</evidence>
<evidence type="ECO:0000256" key="1">
    <source>
        <dbReference type="ARBA" id="ARBA00004196"/>
    </source>
</evidence>
<evidence type="ECO:0000256" key="5">
    <source>
        <dbReference type="SAM" id="MobiDB-lite"/>
    </source>
</evidence>
<keyword evidence="6" id="KW-0472">Membrane</keyword>
<dbReference type="Gene3D" id="1.25.40.10">
    <property type="entry name" value="Tetratricopeptide repeat domain"/>
    <property type="match status" value="1"/>
</dbReference>
<dbReference type="NCBIfam" id="TIGR03142">
    <property type="entry name" value="cytochro_ccmI"/>
    <property type="match status" value="1"/>
</dbReference>
<dbReference type="RefSeq" id="WP_073009898.1">
    <property type="nucleotide sequence ID" value="NZ_FRBW01000001.1"/>
</dbReference>
<proteinExistence type="predicted"/>
<dbReference type="Proteomes" id="UP000186002">
    <property type="component" value="Unassembled WGS sequence"/>
</dbReference>
<dbReference type="OrthoDB" id="9815847at2"/>
<evidence type="ECO:0000256" key="3">
    <source>
        <dbReference type="ARBA" id="ARBA00022748"/>
    </source>
</evidence>
<dbReference type="InterPro" id="IPR017560">
    <property type="entry name" value="Cyt_c_biogenesis_CcmI"/>
</dbReference>
<keyword evidence="6" id="KW-1133">Transmembrane helix</keyword>
<dbReference type="InterPro" id="IPR051263">
    <property type="entry name" value="C-type_cytochrome_biogenesis"/>
</dbReference>
<dbReference type="InterPro" id="IPR056413">
    <property type="entry name" value="TPR_CcmH_CycH"/>
</dbReference>
<dbReference type="GO" id="GO:0017004">
    <property type="term" value="P:cytochrome complex assembly"/>
    <property type="evidence" value="ECO:0007669"/>
    <property type="project" value="UniProtKB-KW"/>
</dbReference>
<keyword evidence="3" id="KW-0201">Cytochrome c-type biogenesis</keyword>
<evidence type="ECO:0000313" key="9">
    <source>
        <dbReference type="Proteomes" id="UP000186002"/>
    </source>
</evidence>
<keyword evidence="9" id="KW-1185">Reference proteome</keyword>
<sequence length="386" mass="39973">MIFWILIAALTAAAALTVLVPFARANAGRSGASLTGAAADAAVYRQQLAEVDKDLERGVIDAEAARAARAEIARRLLSAADAETAEAGSPVLANWPRKLVFVVAAMLLPAGAFGIYTAIGEPDQPDQPLIARLSAPAETQSVQMLVARVERHLADNPNDGEGWAVLAPVYLRMGNAQSAAQAYFNTIRLLGPTAKRQADYGEALTMANNGIVSADANAAFEKSVELDPKMAKARFFLALALGQEGKTDAAVAAWNALLDGADPNEPWVPAAQRQLAELKGGPVAAPGAAGGQGEALPGPSAADVTAAQSMNADDRTAMIRGMVENLAGRLADGGGTVDEWLRLIRAYVVLDDKGKAEEALASARQNLADDAGALSQINAFASEAGL</sequence>
<dbReference type="SUPFAM" id="SSF48452">
    <property type="entry name" value="TPR-like"/>
    <property type="match status" value="1"/>
</dbReference>
<evidence type="ECO:0000313" key="8">
    <source>
        <dbReference type="EMBL" id="SHL65571.1"/>
    </source>
</evidence>
<dbReference type="GO" id="GO:0030313">
    <property type="term" value="C:cell envelope"/>
    <property type="evidence" value="ECO:0007669"/>
    <property type="project" value="UniProtKB-SubCell"/>
</dbReference>
<dbReference type="EMBL" id="FRBW01000001">
    <property type="protein sequence ID" value="SHL65571.1"/>
    <property type="molecule type" value="Genomic_DNA"/>
</dbReference>
<dbReference type="STRING" id="735517.SAMN05444272_1141"/>
<keyword evidence="4" id="KW-0802">TPR repeat</keyword>
<keyword evidence="2" id="KW-0677">Repeat</keyword>
<dbReference type="Pfam" id="PF23914">
    <property type="entry name" value="TPR_CcmH_CycH"/>
    <property type="match status" value="1"/>
</dbReference>
<comment type="subcellular location">
    <subcellularLocation>
        <location evidence="1">Cell envelope</location>
    </subcellularLocation>
</comment>
<evidence type="ECO:0000256" key="6">
    <source>
        <dbReference type="SAM" id="Phobius"/>
    </source>
</evidence>
<reference evidence="8 9" key="1">
    <citation type="submission" date="2016-11" db="EMBL/GenBank/DDBJ databases">
        <authorList>
            <person name="Jaros S."/>
            <person name="Januszkiewicz K."/>
            <person name="Wedrychowicz H."/>
        </authorList>
    </citation>
    <scope>NUCLEOTIDE SEQUENCE [LARGE SCALE GENOMIC DNA]</scope>
    <source>
        <strain evidence="8 9">DSM 22153</strain>
    </source>
</reference>
<protein>
    <submittedName>
        <fullName evidence="8">Cytochrome c-type biogenesis protein CcmH</fullName>
    </submittedName>
</protein>
<gene>
    <name evidence="8" type="ORF">SAMN05444272_1141</name>
</gene>
<accession>A0A1M7CEB5</accession>
<evidence type="ECO:0000259" key="7">
    <source>
        <dbReference type="Pfam" id="PF23914"/>
    </source>
</evidence>
<name>A0A1M7CEB5_9HYPH</name>
<feature type="region of interest" description="Disordered" evidence="5">
    <location>
        <begin position="281"/>
        <end position="300"/>
    </location>
</feature>
<evidence type="ECO:0000256" key="4">
    <source>
        <dbReference type="ARBA" id="ARBA00022803"/>
    </source>
</evidence>
<feature type="transmembrane region" description="Helical" evidence="6">
    <location>
        <begin position="99"/>
        <end position="119"/>
    </location>
</feature>
<dbReference type="InterPro" id="IPR011990">
    <property type="entry name" value="TPR-like_helical_dom_sf"/>
</dbReference>
<dbReference type="PANTHER" id="PTHR47870">
    <property type="entry name" value="CYTOCHROME C-TYPE BIOGENESIS PROTEIN CCMH"/>
    <property type="match status" value="1"/>
</dbReference>
<keyword evidence="6" id="KW-0812">Transmembrane</keyword>
<feature type="domain" description="Cytochrome c-type biogenesis protein H TPR" evidence="7">
    <location>
        <begin position="134"/>
        <end position="266"/>
    </location>
</feature>
<organism evidence="8 9">
    <name type="scientific">Roseibium suaedae</name>
    <dbReference type="NCBI Taxonomy" id="735517"/>
    <lineage>
        <taxon>Bacteria</taxon>
        <taxon>Pseudomonadati</taxon>
        <taxon>Pseudomonadota</taxon>
        <taxon>Alphaproteobacteria</taxon>
        <taxon>Hyphomicrobiales</taxon>
        <taxon>Stappiaceae</taxon>
        <taxon>Roseibium</taxon>
    </lineage>
</organism>
<dbReference type="GO" id="GO:0005886">
    <property type="term" value="C:plasma membrane"/>
    <property type="evidence" value="ECO:0007669"/>
    <property type="project" value="TreeGrafter"/>
</dbReference>
<dbReference type="PANTHER" id="PTHR47870:SF1">
    <property type="entry name" value="CYTOCHROME C-TYPE BIOGENESIS PROTEIN CCMH"/>
    <property type="match status" value="1"/>
</dbReference>